<evidence type="ECO:0000256" key="1">
    <source>
        <dbReference type="SAM" id="MobiDB-lite"/>
    </source>
</evidence>
<evidence type="ECO:0000313" key="3">
    <source>
        <dbReference type="Proteomes" id="UP000784294"/>
    </source>
</evidence>
<keyword evidence="3" id="KW-1185">Reference proteome</keyword>
<organism evidence="2 3">
    <name type="scientific">Protopolystoma xenopodis</name>
    <dbReference type="NCBI Taxonomy" id="117903"/>
    <lineage>
        <taxon>Eukaryota</taxon>
        <taxon>Metazoa</taxon>
        <taxon>Spiralia</taxon>
        <taxon>Lophotrochozoa</taxon>
        <taxon>Platyhelminthes</taxon>
        <taxon>Monogenea</taxon>
        <taxon>Polyopisthocotylea</taxon>
        <taxon>Polystomatidea</taxon>
        <taxon>Polystomatidae</taxon>
        <taxon>Protopolystoma</taxon>
    </lineage>
</organism>
<gene>
    <name evidence="2" type="ORF">PXEA_LOCUS37096</name>
</gene>
<proteinExistence type="predicted"/>
<dbReference type="Proteomes" id="UP000784294">
    <property type="component" value="Unassembled WGS sequence"/>
</dbReference>
<dbReference type="OrthoDB" id="6147159at2759"/>
<reference evidence="2" key="1">
    <citation type="submission" date="2018-11" db="EMBL/GenBank/DDBJ databases">
        <authorList>
            <consortium name="Pathogen Informatics"/>
        </authorList>
    </citation>
    <scope>NUCLEOTIDE SEQUENCE</scope>
</reference>
<sequence length="167" mass="18710">MTTISRLLVDSIFESRHQTLSLEMEVSSTIMKEAIPRNATFLRKCYHNGGKVGQAIDFISLFDTLQLDAENLAVDYNAGDRFENVPSPLSDAGNHDNYYARRLRTRRVLLSCPDNKAKQPEEKPSCPQPVAGPGQQPIAPLRLHLAPNSLVSEDCMYLNIWVPGDIR</sequence>
<dbReference type="EMBL" id="CAAALY010283745">
    <property type="protein sequence ID" value="VEL43656.1"/>
    <property type="molecule type" value="Genomic_DNA"/>
</dbReference>
<feature type="region of interest" description="Disordered" evidence="1">
    <location>
        <begin position="113"/>
        <end position="134"/>
    </location>
</feature>
<feature type="compositionally biased region" description="Basic and acidic residues" evidence="1">
    <location>
        <begin position="115"/>
        <end position="124"/>
    </location>
</feature>
<protein>
    <recommendedName>
        <fullName evidence="4">Carboxylesterase type B domain-containing protein</fullName>
    </recommendedName>
</protein>
<dbReference type="AlphaFoldDB" id="A0A448XSA8"/>
<evidence type="ECO:0008006" key="4">
    <source>
        <dbReference type="Google" id="ProtNLM"/>
    </source>
</evidence>
<name>A0A448XSA8_9PLAT</name>
<accession>A0A448XSA8</accession>
<evidence type="ECO:0000313" key="2">
    <source>
        <dbReference type="EMBL" id="VEL43656.1"/>
    </source>
</evidence>
<comment type="caution">
    <text evidence="2">The sequence shown here is derived from an EMBL/GenBank/DDBJ whole genome shotgun (WGS) entry which is preliminary data.</text>
</comment>
<feature type="non-terminal residue" evidence="2">
    <location>
        <position position="1"/>
    </location>
</feature>